<dbReference type="Pfam" id="PF00102">
    <property type="entry name" value="Y_phosphatase"/>
    <property type="match status" value="2"/>
</dbReference>
<evidence type="ECO:0000256" key="1">
    <source>
        <dbReference type="ARBA" id="ARBA00009649"/>
    </source>
</evidence>
<dbReference type="InterPro" id="IPR000387">
    <property type="entry name" value="Tyr_Pase_dom"/>
</dbReference>
<organism evidence="5 6">
    <name type="scientific">Lachancea fermentati</name>
    <name type="common">Zygosaccharomyces fermentati</name>
    <dbReference type="NCBI Taxonomy" id="4955"/>
    <lineage>
        <taxon>Eukaryota</taxon>
        <taxon>Fungi</taxon>
        <taxon>Dikarya</taxon>
        <taxon>Ascomycota</taxon>
        <taxon>Saccharomycotina</taxon>
        <taxon>Saccharomycetes</taxon>
        <taxon>Saccharomycetales</taxon>
        <taxon>Saccharomycetaceae</taxon>
        <taxon>Lachancea</taxon>
    </lineage>
</organism>
<feature type="compositionally biased region" description="Basic and acidic residues" evidence="2">
    <location>
        <begin position="194"/>
        <end position="207"/>
    </location>
</feature>
<dbReference type="SMART" id="SM00404">
    <property type="entry name" value="PTPc_motif"/>
    <property type="match status" value="1"/>
</dbReference>
<dbReference type="InterPro" id="IPR003595">
    <property type="entry name" value="Tyr_Pase_cat"/>
</dbReference>
<dbReference type="InterPro" id="IPR016130">
    <property type="entry name" value="Tyr_Pase_AS"/>
</dbReference>
<accession>A0A1G4MI50</accession>
<feature type="region of interest" description="Disordered" evidence="2">
    <location>
        <begin position="178"/>
        <end position="212"/>
    </location>
</feature>
<dbReference type="SMART" id="SM00194">
    <property type="entry name" value="PTPc"/>
    <property type="match status" value="1"/>
</dbReference>
<feature type="domain" description="Tyrosine-protein phosphatase" evidence="3">
    <location>
        <begin position="472"/>
        <end position="871"/>
    </location>
</feature>
<dbReference type="PROSITE" id="PS50056">
    <property type="entry name" value="TYR_PHOSPHATASE_2"/>
    <property type="match status" value="1"/>
</dbReference>
<dbReference type="Gene3D" id="3.40.250.10">
    <property type="entry name" value="Rhodanese-like domain"/>
    <property type="match status" value="1"/>
</dbReference>
<dbReference type="InterPro" id="IPR050348">
    <property type="entry name" value="Protein-Tyr_Phosphatase"/>
</dbReference>
<dbReference type="EMBL" id="LT598486">
    <property type="protein sequence ID" value="SCW03415.1"/>
    <property type="molecule type" value="Genomic_DNA"/>
</dbReference>
<dbReference type="OrthoDB" id="6058203at2759"/>
<feature type="domain" description="Tyrosine specific protein phosphatases" evidence="4">
    <location>
        <begin position="756"/>
        <end position="862"/>
    </location>
</feature>
<comment type="similarity">
    <text evidence="1">Belongs to the protein-tyrosine phosphatase family. Non-receptor class subfamily.</text>
</comment>
<dbReference type="PANTHER" id="PTHR19134:SF561">
    <property type="entry name" value="PROTEIN TYROSINE PHOSPHATASE 36E, ISOFORM A"/>
    <property type="match status" value="1"/>
</dbReference>
<dbReference type="InterPro" id="IPR036873">
    <property type="entry name" value="Rhodanese-like_dom_sf"/>
</dbReference>
<dbReference type="PROSITE" id="PS50055">
    <property type="entry name" value="TYR_PHOSPHATASE_PTP"/>
    <property type="match status" value="1"/>
</dbReference>
<keyword evidence="6" id="KW-1185">Reference proteome</keyword>
<feature type="compositionally biased region" description="Polar residues" evidence="2">
    <location>
        <begin position="178"/>
        <end position="193"/>
    </location>
</feature>
<dbReference type="Gene3D" id="3.90.190.10">
    <property type="entry name" value="Protein tyrosine phosphatase superfamily"/>
    <property type="match status" value="1"/>
</dbReference>
<evidence type="ECO:0000313" key="6">
    <source>
        <dbReference type="Proteomes" id="UP000190831"/>
    </source>
</evidence>
<proteinExistence type="inferred from homology"/>
<dbReference type="GO" id="GO:0004725">
    <property type="term" value="F:protein tyrosine phosphatase activity"/>
    <property type="evidence" value="ECO:0007669"/>
    <property type="project" value="InterPro"/>
</dbReference>
<dbReference type="STRING" id="4955.A0A1G4MI50"/>
<sequence>MSKTNLGATNQPAALANIYSAVRRPGLATGVAGGSGYIRKAEVVDLACQRAQIGDLAPCNSLDGIADKRKTLFVDLSACGKPLPLEDCNCVHLSFPSTLLRRPKFQFVQLARTLDQDSQNTLAVQIQKCDTFVFYDDASTMHECSIHTYQALTKIIPYLEDRKNFHPRYFLLQLKNDSGGPSRSGINEPVSTSLKRDGIESKPEKRPVLNQKPCGAKNKLKVNLKITIPCRNSKNDNSNTMFVQSLKKDSIHYSPDSLRKYFTFHIPDELTIDNSVLPQWLKPFSHVGDKNLLRILDSFELLEKMEVNRLERCLQSSMGNEANEEAQQNNQTVVRAHREPMARRIYSFRQLQRQFRPNRHDYDSDNDSYHQPENCKLKMDIHEEIHDGQNIEILSKLKHANNEIMSRAAKNGETLNGYKSGSHMLSVENHPTGCSAKEEFDVKIDEDEDEDEVAETPLDDYLMTRGIQSFTKNRYSNILPYEHSRVKLEPSPVWPDSSGKTLSKKSSSGSSASNSAIRKRRNSYFSQDFRPKERESDSIDSQSSNKPSTTQSFNSPSNQLKGNSAENDSFNDYFNANYLKIPQINPDYNYIATQAPLPSTLDDFWKVVISNGVRVIISLNSDDELSMRKWDIYWNCKTLKKFDVQVKQSYDNVGGVKGCILRVFNVQRKLEDMLEKPVTDAANKCEGSDSKYDFGVLKRKKTAPGEQEDRTDEPLKSGSYTVYQLQYTKWLDSCGIVMADVLKLHRMKALLQKRPEEFLENLEHGKAYHDIMRNDSTVCLQESKSDTDLKSQQSPVLVHCSAGCGRTGVFITLDFLLSVLESPFDKSNRIDVWNMSQDLIFIIVNELRKQRISMVQNLTQYITCYEGILEYFALRKNVDVNKLVC</sequence>
<feature type="compositionally biased region" description="Low complexity" evidence="2">
    <location>
        <begin position="497"/>
        <end position="515"/>
    </location>
</feature>
<dbReference type="PANTHER" id="PTHR19134">
    <property type="entry name" value="RECEPTOR-TYPE TYROSINE-PROTEIN PHOSPHATASE"/>
    <property type="match status" value="1"/>
</dbReference>
<protein>
    <submittedName>
        <fullName evidence="5">LAFE_0G09912g1_1</fullName>
    </submittedName>
</protein>
<reference evidence="5 6" key="1">
    <citation type="submission" date="2016-03" db="EMBL/GenBank/DDBJ databases">
        <authorList>
            <person name="Devillers H."/>
        </authorList>
    </citation>
    <scope>NUCLEOTIDE SEQUENCE [LARGE SCALE GENOMIC DNA]</scope>
    <source>
        <strain evidence="5">CBS 6772</strain>
    </source>
</reference>
<dbReference type="InterPro" id="IPR029021">
    <property type="entry name" value="Prot-tyrosine_phosphatase-like"/>
</dbReference>
<evidence type="ECO:0000259" key="3">
    <source>
        <dbReference type="PROSITE" id="PS50055"/>
    </source>
</evidence>
<evidence type="ECO:0000313" key="5">
    <source>
        <dbReference type="EMBL" id="SCW03415.1"/>
    </source>
</evidence>
<dbReference type="InterPro" id="IPR000242">
    <property type="entry name" value="PTP_cat"/>
</dbReference>
<feature type="compositionally biased region" description="Polar residues" evidence="2">
    <location>
        <begin position="539"/>
        <end position="566"/>
    </location>
</feature>
<name>A0A1G4MI50_LACFM</name>
<feature type="region of interest" description="Disordered" evidence="2">
    <location>
        <begin position="488"/>
        <end position="566"/>
    </location>
</feature>
<gene>
    <name evidence="5" type="ORF">LAFE_0G09912G</name>
</gene>
<dbReference type="AlphaFoldDB" id="A0A1G4MI50"/>
<evidence type="ECO:0000259" key="4">
    <source>
        <dbReference type="PROSITE" id="PS50056"/>
    </source>
</evidence>
<dbReference type="Proteomes" id="UP000190831">
    <property type="component" value="Chromosome G"/>
</dbReference>
<dbReference type="SUPFAM" id="SSF52799">
    <property type="entry name" value="(Phosphotyrosine protein) phosphatases II"/>
    <property type="match status" value="1"/>
</dbReference>
<dbReference type="PROSITE" id="PS00383">
    <property type="entry name" value="TYR_PHOSPHATASE_1"/>
    <property type="match status" value="1"/>
</dbReference>
<evidence type="ECO:0000256" key="2">
    <source>
        <dbReference type="SAM" id="MobiDB-lite"/>
    </source>
</evidence>
<dbReference type="PRINTS" id="PR00700">
    <property type="entry name" value="PRTYPHPHTASE"/>
</dbReference>
<dbReference type="OMA" id="RKWDIYW"/>